<sequence>MAIPLRREVLEPMESDKPGADLKDLVLSRLLILLEEGDVADLPGDIKKSLKKSVAVFVAQYVKRYKAAENLEDFLRKEEEWLDTSLWLDVVAKRYFKSDDFDESDSDQNNPPSGQDDIDENEFNSGEENTGSLDPKVDVLDLQGDLDIKLENDSDGDIMSKKRKKVKQSVSDYISNKYETSIYKEDSGSDLDDSSYVPSRRGRGRPRGSRSRGRPPRLPPGQRPKLRHETLLERHIKMENDFENATNDLMNTYTTNELLCAADKSSLNDCSPEVRQVIKLAIEALKSPERAKEVVKCQEDTIPYTNEEAVLLNVENNLPSPLYHELRITAKKKHADIYPTYREVSLSKFACYPEGMQLSHNVSEVPLQNLLNHSAERILQLQKHELVKLKPNSKDRYKLILTVKWGYDGSSGSSEWRHQYVGGEALKDTNETDLFCTSLVPLRLKCSTDIVWENPTPSSVRFCRPLSLQYGKETPELAYEAQVRVERQIRELKPYSTCVRIGDGKKDPVHWRKKLKVEVAEEAVGRFIDDQKAKANIACYVDIFFNVQQALIDPSIASPITGSNAALDCHLCASKPNPFDQAQLNAAALRPPRPVNPESFKYMLSPLHAWVSCFECLTHLSCFLPQDSWTAGADINMRVSQRKADIQRGFRKQLGLIIDKPRSGCAVSVNDANTAIKAFHSEAAFARICGLDQGLIHRFKVILTTLSCDYEIDYEEFGQYCQTTAELFNALYHWFHVPLAVHKILHHGESMASEVILPIGMMSEEAQKARNKGYQSVFLKQANKKQELSLTDVMKHLMITGDPSLSSKSIDMRKSRENWKLLGDVITLLKDSKSLLIKAEKVYDDLDEGVDESANVPENAGRDVLDLSFDTSDPHGVVHTDDPAFAVPSSNIGTAYHHPNVSDPRFQSHSSAEVAYDPNLTHIAFSIVPNISM</sequence>
<dbReference type="AlphaFoldDB" id="A0AAV2RJY3"/>
<feature type="region of interest" description="Disordered" evidence="1">
    <location>
        <begin position="184"/>
        <end position="227"/>
    </location>
</feature>
<evidence type="ECO:0000313" key="2">
    <source>
        <dbReference type="EMBL" id="CAL4125291.1"/>
    </source>
</evidence>
<evidence type="ECO:0000313" key="3">
    <source>
        <dbReference type="Proteomes" id="UP001497623"/>
    </source>
</evidence>
<accession>A0AAV2RJY3</accession>
<feature type="compositionally biased region" description="Basic residues" evidence="1">
    <location>
        <begin position="200"/>
        <end position="215"/>
    </location>
</feature>
<evidence type="ECO:0000256" key="1">
    <source>
        <dbReference type="SAM" id="MobiDB-lite"/>
    </source>
</evidence>
<feature type="region of interest" description="Disordered" evidence="1">
    <location>
        <begin position="100"/>
        <end position="137"/>
    </location>
</feature>
<reference evidence="2 3" key="1">
    <citation type="submission" date="2024-05" db="EMBL/GenBank/DDBJ databases">
        <authorList>
            <person name="Wallberg A."/>
        </authorList>
    </citation>
    <scope>NUCLEOTIDE SEQUENCE [LARGE SCALE GENOMIC DNA]</scope>
</reference>
<organism evidence="2 3">
    <name type="scientific">Meganyctiphanes norvegica</name>
    <name type="common">Northern krill</name>
    <name type="synonym">Thysanopoda norvegica</name>
    <dbReference type="NCBI Taxonomy" id="48144"/>
    <lineage>
        <taxon>Eukaryota</taxon>
        <taxon>Metazoa</taxon>
        <taxon>Ecdysozoa</taxon>
        <taxon>Arthropoda</taxon>
        <taxon>Crustacea</taxon>
        <taxon>Multicrustacea</taxon>
        <taxon>Malacostraca</taxon>
        <taxon>Eumalacostraca</taxon>
        <taxon>Eucarida</taxon>
        <taxon>Euphausiacea</taxon>
        <taxon>Euphausiidae</taxon>
        <taxon>Meganyctiphanes</taxon>
    </lineage>
</organism>
<protein>
    <submittedName>
        <fullName evidence="2">Uncharacterized protein</fullName>
    </submittedName>
</protein>
<name>A0AAV2RJY3_MEGNR</name>
<comment type="caution">
    <text evidence="2">The sequence shown here is derived from an EMBL/GenBank/DDBJ whole genome shotgun (WGS) entry which is preliminary data.</text>
</comment>
<gene>
    <name evidence="2" type="ORF">MNOR_LOCUS25038</name>
</gene>
<dbReference type="Proteomes" id="UP001497623">
    <property type="component" value="Unassembled WGS sequence"/>
</dbReference>
<feature type="compositionally biased region" description="Polar residues" evidence="1">
    <location>
        <begin position="123"/>
        <end position="132"/>
    </location>
</feature>
<proteinExistence type="predicted"/>
<dbReference type="EMBL" id="CAXKWB010023444">
    <property type="protein sequence ID" value="CAL4125291.1"/>
    <property type="molecule type" value="Genomic_DNA"/>
</dbReference>
<keyword evidence="3" id="KW-1185">Reference proteome</keyword>